<dbReference type="EC" id="6.3.2.10" evidence="10"/>
<name>E6JZB6_PARDN</name>
<comment type="caution">
    <text evidence="14">The sequence shown here is derived from an EMBL/GenBank/DDBJ whole genome shotgun (WGS) entry which is preliminary data.</text>
</comment>
<dbReference type="eggNOG" id="COG0770">
    <property type="taxonomic scope" value="Bacteria"/>
</dbReference>
<dbReference type="KEGG" id="pdo:PSDT_0634"/>
<proteinExistence type="inferred from homology"/>
<evidence type="ECO:0000256" key="5">
    <source>
        <dbReference type="ARBA" id="ARBA00022840"/>
    </source>
</evidence>
<evidence type="ECO:0000256" key="6">
    <source>
        <dbReference type="ARBA" id="ARBA00022960"/>
    </source>
</evidence>
<keyword evidence="2 10" id="KW-0436">Ligase</keyword>
<dbReference type="SUPFAM" id="SSF53623">
    <property type="entry name" value="MurD-like peptide ligases, catalytic domain"/>
    <property type="match status" value="1"/>
</dbReference>
<evidence type="ECO:0000313" key="15">
    <source>
        <dbReference type="Proteomes" id="UP000004946"/>
    </source>
</evidence>
<feature type="domain" description="Mur ligase central" evidence="13">
    <location>
        <begin position="124"/>
        <end position="336"/>
    </location>
</feature>
<evidence type="ECO:0000256" key="1">
    <source>
        <dbReference type="ARBA" id="ARBA00022490"/>
    </source>
</evidence>
<comment type="function">
    <text evidence="10">Involved in cell wall formation. Catalyzes the final step in the synthesis of UDP-N-acetylmuramoyl-pentapeptide, the precursor of murein.</text>
</comment>
<dbReference type="PATRIC" id="fig|864564.6.peg.701"/>
<evidence type="ECO:0000256" key="7">
    <source>
        <dbReference type="ARBA" id="ARBA00022984"/>
    </source>
</evidence>
<dbReference type="PANTHER" id="PTHR43024">
    <property type="entry name" value="UDP-N-ACETYLMURAMOYL-TRIPEPTIDE--D-ALANYL-D-ALANINE LIGASE"/>
    <property type="match status" value="1"/>
</dbReference>
<evidence type="ECO:0000256" key="9">
    <source>
        <dbReference type="ARBA" id="ARBA00023316"/>
    </source>
</evidence>
<dbReference type="GO" id="GO:0009252">
    <property type="term" value="P:peptidoglycan biosynthetic process"/>
    <property type="evidence" value="ECO:0007669"/>
    <property type="project" value="UniProtKB-UniRule"/>
</dbReference>
<evidence type="ECO:0000256" key="10">
    <source>
        <dbReference type="HAMAP-Rule" id="MF_02019"/>
    </source>
</evidence>
<dbReference type="Gene3D" id="3.40.1390.10">
    <property type="entry name" value="MurE/MurF, N-terminal domain"/>
    <property type="match status" value="1"/>
</dbReference>
<evidence type="ECO:0000256" key="4">
    <source>
        <dbReference type="ARBA" id="ARBA00022741"/>
    </source>
</evidence>
<keyword evidence="7 10" id="KW-0573">Peptidoglycan synthesis</keyword>
<comment type="catalytic activity">
    <reaction evidence="10">
        <text>D-alanyl-D-alanine + UDP-N-acetyl-alpha-D-muramoyl-L-alanyl-gamma-D-glutamyl-meso-2,6-diaminopimelate + ATP = UDP-N-acetyl-alpha-D-muramoyl-L-alanyl-gamma-D-glutamyl-meso-2,6-diaminopimeloyl-D-alanyl-D-alanine + ADP + phosphate + H(+)</text>
        <dbReference type="Rhea" id="RHEA:28374"/>
        <dbReference type="ChEBI" id="CHEBI:15378"/>
        <dbReference type="ChEBI" id="CHEBI:30616"/>
        <dbReference type="ChEBI" id="CHEBI:43474"/>
        <dbReference type="ChEBI" id="CHEBI:57822"/>
        <dbReference type="ChEBI" id="CHEBI:61386"/>
        <dbReference type="ChEBI" id="CHEBI:83905"/>
        <dbReference type="ChEBI" id="CHEBI:456216"/>
        <dbReference type="EC" id="6.3.2.10"/>
    </reaction>
</comment>
<feature type="domain" description="Mur ligase C-terminal" evidence="12">
    <location>
        <begin position="376"/>
        <end position="507"/>
    </location>
</feature>
<dbReference type="Pfam" id="PF08245">
    <property type="entry name" value="Mur_ligase_M"/>
    <property type="match status" value="1"/>
</dbReference>
<dbReference type="GO" id="GO:0005737">
    <property type="term" value="C:cytoplasm"/>
    <property type="evidence" value="ECO:0007669"/>
    <property type="project" value="UniProtKB-SubCell"/>
</dbReference>
<dbReference type="Pfam" id="PF02875">
    <property type="entry name" value="Mur_ligase_C"/>
    <property type="match status" value="1"/>
</dbReference>
<keyword evidence="8 10" id="KW-0131">Cell cycle</keyword>
<dbReference type="Gene3D" id="3.40.1190.10">
    <property type="entry name" value="Mur-like, catalytic domain"/>
    <property type="match status" value="1"/>
</dbReference>
<evidence type="ECO:0000259" key="11">
    <source>
        <dbReference type="Pfam" id="PF01225"/>
    </source>
</evidence>
<dbReference type="EMBL" id="AEON01000001">
    <property type="protein sequence ID" value="EFT84006.1"/>
    <property type="molecule type" value="Genomic_DNA"/>
</dbReference>
<dbReference type="GO" id="GO:0005524">
    <property type="term" value="F:ATP binding"/>
    <property type="evidence" value="ECO:0007669"/>
    <property type="project" value="UniProtKB-UniRule"/>
</dbReference>
<evidence type="ECO:0000259" key="13">
    <source>
        <dbReference type="Pfam" id="PF08245"/>
    </source>
</evidence>
<dbReference type="Pfam" id="PF01225">
    <property type="entry name" value="Mur_ligase"/>
    <property type="match status" value="1"/>
</dbReference>
<dbReference type="GO" id="GO:0008360">
    <property type="term" value="P:regulation of cell shape"/>
    <property type="evidence" value="ECO:0007669"/>
    <property type="project" value="UniProtKB-KW"/>
</dbReference>
<feature type="binding site" evidence="10">
    <location>
        <begin position="126"/>
        <end position="132"/>
    </location>
    <ligand>
        <name>ATP</name>
        <dbReference type="ChEBI" id="CHEBI:30616"/>
    </ligand>
</feature>
<keyword evidence="5 10" id="KW-0067">ATP-binding</keyword>
<dbReference type="SUPFAM" id="SSF53244">
    <property type="entry name" value="MurD-like peptide ligases, peptide-binding domain"/>
    <property type="match status" value="1"/>
</dbReference>
<dbReference type="HAMAP" id="MF_02019">
    <property type="entry name" value="MurF"/>
    <property type="match status" value="1"/>
</dbReference>
<dbReference type="InterPro" id="IPR000713">
    <property type="entry name" value="Mur_ligase_N"/>
</dbReference>
<keyword evidence="6 10" id="KW-0133">Cell shape</keyword>
<dbReference type="GO" id="GO:0047480">
    <property type="term" value="F:UDP-N-acetylmuramoyl-tripeptide-D-alanyl-D-alanine ligase activity"/>
    <property type="evidence" value="ECO:0007669"/>
    <property type="project" value="UniProtKB-UniRule"/>
</dbReference>
<dbReference type="Gene3D" id="3.90.190.20">
    <property type="entry name" value="Mur ligase, C-terminal domain"/>
    <property type="match status" value="1"/>
</dbReference>
<organism evidence="14 15">
    <name type="scientific">Parascardovia denticolens DSM 10105 = JCM 12538</name>
    <dbReference type="NCBI Taxonomy" id="864564"/>
    <lineage>
        <taxon>Bacteria</taxon>
        <taxon>Bacillati</taxon>
        <taxon>Actinomycetota</taxon>
        <taxon>Actinomycetes</taxon>
        <taxon>Bifidobacteriales</taxon>
        <taxon>Bifidobacteriaceae</taxon>
        <taxon>Parascardovia</taxon>
    </lineage>
</organism>
<evidence type="ECO:0000256" key="2">
    <source>
        <dbReference type="ARBA" id="ARBA00022598"/>
    </source>
</evidence>
<accession>E6JZB6</accession>
<dbReference type="InterPro" id="IPR036615">
    <property type="entry name" value="Mur_ligase_C_dom_sf"/>
</dbReference>
<evidence type="ECO:0000256" key="8">
    <source>
        <dbReference type="ARBA" id="ARBA00023306"/>
    </source>
</evidence>
<keyword evidence="15" id="KW-1185">Reference proteome</keyword>
<sequence>MISMTLAETAQAMSGKLLVFESASASIDSQAQVDSAVTDSRQVRPGSLFVAIKGERVDGHAYLEQAAAAGAVAAVVDHEVAGASLPQILVEDTVRALGFLARHNIEKRRSLAGQARTPFTIVGITGSVGKTTTKDLIRALLSPLGPTIAPQGSFNNEIGLPLTALQVGEETRFLVAEMGASAVGEIAYLTTIARPDLAVELKVGVAHLGGFGSVENIRQAKSELVRALPPSGLAILNENDENIRLMPEMTGVRNLLWFGLHEDRPDEDRSDESETAYPSVPSAMSAAEIYGDQVQVDDQDRPSFTVHFPDGTGCPMSLALPGRHNVMNALAAICVAYAMDLPTEAIAGILAHQGAQSPHRMDIRQVPFRPDSDLAFTLIDDSFNANPDSMKAGLDGLAAWHAESRTRDERPYRVAVLGSMLELGPNEKELHQRMGAYALSVADMVIAVGSEEEPHLDELAHDFVLGADHDQKEAGSIHWVHSAEQAADLVRGLEGEHRQTVVLLKGSHASGLQGLADYWLGQARK</sequence>
<comment type="pathway">
    <text evidence="10">Cell wall biogenesis; peptidoglycan biosynthesis.</text>
</comment>
<dbReference type="GO" id="GO:0008766">
    <property type="term" value="F:UDP-N-acetylmuramoylalanyl-D-glutamyl-2,6-diaminopimelate-D-alanyl-D-alanine ligase activity"/>
    <property type="evidence" value="ECO:0007669"/>
    <property type="project" value="RHEA"/>
</dbReference>
<dbReference type="InterPro" id="IPR013221">
    <property type="entry name" value="Mur_ligase_cen"/>
</dbReference>
<dbReference type="InterPro" id="IPR036565">
    <property type="entry name" value="Mur-like_cat_sf"/>
</dbReference>
<gene>
    <name evidence="10 14" type="primary">murF</name>
    <name evidence="14" type="ORF">HMPREF0620_1011</name>
</gene>
<reference evidence="14 15" key="1">
    <citation type="submission" date="2010-12" db="EMBL/GenBank/DDBJ databases">
        <authorList>
            <person name="Muzny D."/>
            <person name="Qin X."/>
            <person name="Buhay C."/>
            <person name="Dugan-Rocha S."/>
            <person name="Ding Y."/>
            <person name="Chen G."/>
            <person name="Hawes A."/>
            <person name="Holder M."/>
            <person name="Jhangiani S."/>
            <person name="Johnson A."/>
            <person name="Khan Z."/>
            <person name="Li Z."/>
            <person name="Liu W."/>
            <person name="Liu X."/>
            <person name="Perez L."/>
            <person name="Shen H."/>
            <person name="Wang Q."/>
            <person name="Watt J."/>
            <person name="Xi L."/>
            <person name="Xin Y."/>
            <person name="Zhou J."/>
            <person name="Deng J."/>
            <person name="Jiang H."/>
            <person name="Liu Y."/>
            <person name="Qu J."/>
            <person name="Song X.-Z."/>
            <person name="Zhang L."/>
            <person name="Villasana D."/>
            <person name="Johnson A."/>
            <person name="Liu J."/>
            <person name="Liyanage D."/>
            <person name="Lorensuhewa L."/>
            <person name="Robinson T."/>
            <person name="Song A."/>
            <person name="Song B.-B."/>
            <person name="Dinh H."/>
            <person name="Thornton R."/>
            <person name="Coyle M."/>
            <person name="Francisco L."/>
            <person name="Jackson L."/>
            <person name="Javaid M."/>
            <person name="Korchina V."/>
            <person name="Kovar C."/>
            <person name="Mata R."/>
            <person name="Mathew T."/>
            <person name="Ngo R."/>
            <person name="Nguyen L."/>
            <person name="Nguyen N."/>
            <person name="Okwuonu G."/>
            <person name="Ongeri F."/>
            <person name="Pham C."/>
            <person name="Simmons D."/>
            <person name="Wilczek-Boney K."/>
            <person name="Hale W."/>
            <person name="Jakkamsetti A."/>
            <person name="Pham P."/>
            <person name="Ruth R."/>
            <person name="San Lucas F."/>
            <person name="Warren J."/>
            <person name="Zhang J."/>
            <person name="Zhao Z."/>
            <person name="Zhou C."/>
            <person name="Zhu D."/>
            <person name="Lee S."/>
            <person name="Bess C."/>
            <person name="Blankenburg K."/>
            <person name="Forbes L."/>
            <person name="Fu Q."/>
            <person name="Gubbala S."/>
            <person name="Hirani K."/>
            <person name="Jayaseelan J.C."/>
            <person name="Lara F."/>
            <person name="Munidasa M."/>
            <person name="Palculict T."/>
            <person name="Patil S."/>
            <person name="Pu L.-L."/>
            <person name="Saada N."/>
            <person name="Tang L."/>
            <person name="Weissenberger G."/>
            <person name="Zhu Y."/>
            <person name="Hemphill L."/>
            <person name="Shang Y."/>
            <person name="Youmans B."/>
            <person name="Ayvaz T."/>
            <person name="Ross M."/>
            <person name="Santibanez J."/>
            <person name="Aqrawi P."/>
            <person name="Gross S."/>
            <person name="Joshi V."/>
            <person name="Fowler G."/>
            <person name="Nazareth L."/>
            <person name="Reid J."/>
            <person name="Worley K."/>
            <person name="Petrosino J."/>
            <person name="Highlander S."/>
            <person name="Gibbs R."/>
        </authorList>
    </citation>
    <scope>NUCLEOTIDE SEQUENCE [LARGE SCALE GENOMIC DNA]</scope>
    <source>
        <strain evidence="14 15">DSM 10105</strain>
    </source>
</reference>
<keyword evidence="3 10" id="KW-0132">Cell division</keyword>
<feature type="domain" description="Mur ligase N-terminal catalytic" evidence="11">
    <location>
        <begin position="38"/>
        <end position="103"/>
    </location>
</feature>
<keyword evidence="4 10" id="KW-0547">Nucleotide-binding</keyword>
<dbReference type="UniPathway" id="UPA00219"/>
<keyword evidence="9 10" id="KW-0961">Cell wall biogenesis/degradation</keyword>
<dbReference type="GO" id="GO:0071555">
    <property type="term" value="P:cell wall organization"/>
    <property type="evidence" value="ECO:0007669"/>
    <property type="project" value="UniProtKB-KW"/>
</dbReference>
<evidence type="ECO:0000313" key="14">
    <source>
        <dbReference type="EMBL" id="EFT84006.1"/>
    </source>
</evidence>
<dbReference type="HOGENOM" id="CLU_031507_0_0_11"/>
<dbReference type="InterPro" id="IPR051046">
    <property type="entry name" value="MurCDEF_CellWall_CoF430Synth"/>
</dbReference>
<dbReference type="AlphaFoldDB" id="E6JZB6"/>
<protein>
    <recommendedName>
        <fullName evidence="10">UDP-N-acetylmuramoyl-tripeptide--D-alanyl-D-alanine ligase</fullName>
        <ecNumber evidence="10">6.3.2.10</ecNumber>
    </recommendedName>
    <alternativeName>
        <fullName evidence="10">D-alanyl-D-alanine-adding enzyme</fullName>
    </alternativeName>
</protein>
<comment type="subcellular location">
    <subcellularLocation>
        <location evidence="10">Cytoplasm</location>
    </subcellularLocation>
</comment>
<dbReference type="InterPro" id="IPR005863">
    <property type="entry name" value="UDP-N-AcMur_synth"/>
</dbReference>
<dbReference type="InterPro" id="IPR035911">
    <property type="entry name" value="MurE/MurF_N"/>
</dbReference>
<keyword evidence="1 10" id="KW-0963">Cytoplasm</keyword>
<evidence type="ECO:0000256" key="3">
    <source>
        <dbReference type="ARBA" id="ARBA00022618"/>
    </source>
</evidence>
<evidence type="ECO:0000259" key="12">
    <source>
        <dbReference type="Pfam" id="PF02875"/>
    </source>
</evidence>
<dbReference type="PANTHER" id="PTHR43024:SF1">
    <property type="entry name" value="UDP-N-ACETYLMURAMOYL-TRIPEPTIDE--D-ALANYL-D-ALANINE LIGASE"/>
    <property type="match status" value="1"/>
</dbReference>
<dbReference type="SUPFAM" id="SSF63418">
    <property type="entry name" value="MurE/MurF N-terminal domain"/>
    <property type="match status" value="1"/>
</dbReference>
<comment type="similarity">
    <text evidence="10">Belongs to the MurCDEF family. MurF subfamily.</text>
</comment>
<dbReference type="RefSeq" id="WP_006289388.1">
    <property type="nucleotide sequence ID" value="NZ_AP012333.1"/>
</dbReference>
<dbReference type="GO" id="GO:0051301">
    <property type="term" value="P:cell division"/>
    <property type="evidence" value="ECO:0007669"/>
    <property type="project" value="UniProtKB-KW"/>
</dbReference>
<dbReference type="InterPro" id="IPR004101">
    <property type="entry name" value="Mur_ligase_C"/>
</dbReference>
<dbReference type="Proteomes" id="UP000004946">
    <property type="component" value="Chromosome"/>
</dbReference>